<reference evidence="1 2" key="1">
    <citation type="journal article" date="2015" name="Nature">
        <title>rRNA introns, odd ribosomes, and small enigmatic genomes across a large radiation of phyla.</title>
        <authorList>
            <person name="Brown C.T."/>
            <person name="Hug L.A."/>
            <person name="Thomas B.C."/>
            <person name="Sharon I."/>
            <person name="Castelle C.J."/>
            <person name="Singh A."/>
            <person name="Wilkins M.J."/>
            <person name="Williams K.H."/>
            <person name="Banfield J.F."/>
        </authorList>
    </citation>
    <scope>NUCLEOTIDE SEQUENCE [LARGE SCALE GENOMIC DNA]</scope>
</reference>
<dbReference type="EMBL" id="LBSR01000008">
    <property type="protein sequence ID" value="KKQ22329.1"/>
    <property type="molecule type" value="Genomic_DNA"/>
</dbReference>
<comment type="caution">
    <text evidence="1">The sequence shown here is derived from an EMBL/GenBank/DDBJ whole genome shotgun (WGS) entry which is preliminary data.</text>
</comment>
<sequence length="42" mass="4977">MIGKKRNSAIFLPLSLRFAKEYLKELCEMRNSYAEAQILMIR</sequence>
<evidence type="ECO:0000313" key="2">
    <source>
        <dbReference type="Proteomes" id="UP000034044"/>
    </source>
</evidence>
<name>A0A0G0IDL1_9BACT</name>
<gene>
    <name evidence="1" type="ORF">US36_C0008G0001</name>
</gene>
<evidence type="ECO:0000313" key="1">
    <source>
        <dbReference type="EMBL" id="KKQ22329.1"/>
    </source>
</evidence>
<dbReference type="Proteomes" id="UP000034044">
    <property type="component" value="Unassembled WGS sequence"/>
</dbReference>
<dbReference type="AlphaFoldDB" id="A0A0G0IDL1"/>
<proteinExistence type="predicted"/>
<accession>A0A0G0IDL1</accession>
<protein>
    <submittedName>
        <fullName evidence="1">Uncharacterized protein</fullName>
    </submittedName>
</protein>
<organism evidence="1 2">
    <name type="scientific">Candidatus Wolfebacteria bacterium GW2011_GWC1_37_10</name>
    <dbReference type="NCBI Taxonomy" id="1619010"/>
    <lineage>
        <taxon>Bacteria</taxon>
        <taxon>Candidatus Wolfeibacteriota</taxon>
    </lineage>
</organism>